<dbReference type="AlphaFoldDB" id="A0A841GJD7"/>
<name>A0A841GJD7_9BACT</name>
<dbReference type="PANTHER" id="PTHR23305:SF18">
    <property type="entry name" value="OBG-TYPE G DOMAIN-CONTAINING PROTEIN"/>
    <property type="match status" value="1"/>
</dbReference>
<keyword evidence="3" id="KW-0547">Nucleotide-binding</keyword>
<keyword evidence="2" id="KW-0479">Metal-binding</keyword>
<evidence type="ECO:0000256" key="2">
    <source>
        <dbReference type="ARBA" id="ARBA00022723"/>
    </source>
</evidence>
<dbReference type="GO" id="GO:0005737">
    <property type="term" value="C:cytoplasm"/>
    <property type="evidence" value="ECO:0007669"/>
    <property type="project" value="TreeGrafter"/>
</dbReference>
<sequence>MKIGIIGLPQVGKTTIFSLLTGIEVDPYSPIHQKGVAKVYDKRVDILSKMYNPKKTTYATLEFYDTPSLDPSDKKSRTQVFNMVQNADALLLVLRAFKNDSVPYPENGETAFKQLKLALDEFIFRDLEIITNRIERLENAKRKLDNREENELKLLKELAKVLENEEFLSKYELTDDQRKLISSYSLVTLRPIIIALNLDEEQFSSNSYETKEEVLELVKEYNFAYIELCGLMEKEIQELDEEERAEFLKDLGIEQTGIERLSKVVYDQLGLISFFTVGPDEVRAWTLKKKSTAVEAAGAIHSDLARGFIKAEVIKYKDLIELGSEKEVKEKGLMKLVGKEHIIEDGDIITIRFNV</sequence>
<keyword evidence="5" id="KW-0175">Coiled coil</keyword>
<dbReference type="InterPro" id="IPR004095">
    <property type="entry name" value="TGS"/>
</dbReference>
<dbReference type="InterPro" id="IPR006073">
    <property type="entry name" value="GTP-bd"/>
</dbReference>
<dbReference type="Gene3D" id="1.10.150.300">
    <property type="entry name" value="TGS-like domain"/>
    <property type="match status" value="1"/>
</dbReference>
<proteinExistence type="predicted"/>
<comment type="caution">
    <text evidence="7">The sequence shown here is derived from an EMBL/GenBank/DDBJ whole genome shotgun (WGS) entry which is preliminary data.</text>
</comment>
<evidence type="ECO:0000256" key="3">
    <source>
        <dbReference type="ARBA" id="ARBA00022741"/>
    </source>
</evidence>
<feature type="domain" description="TGS" evidence="6">
    <location>
        <begin position="270"/>
        <end position="353"/>
    </location>
</feature>
<evidence type="ECO:0000256" key="5">
    <source>
        <dbReference type="SAM" id="Coils"/>
    </source>
</evidence>
<dbReference type="GO" id="GO:0046872">
    <property type="term" value="F:metal ion binding"/>
    <property type="evidence" value="ECO:0007669"/>
    <property type="project" value="UniProtKB-KW"/>
</dbReference>
<dbReference type="Gene3D" id="3.40.50.300">
    <property type="entry name" value="P-loop containing nucleotide triphosphate hydrolases"/>
    <property type="match status" value="1"/>
</dbReference>
<feature type="coiled-coil region" evidence="5">
    <location>
        <begin position="127"/>
        <end position="165"/>
    </location>
</feature>
<evidence type="ECO:0000256" key="4">
    <source>
        <dbReference type="ARBA" id="ARBA00022840"/>
    </source>
</evidence>
<gene>
    <name evidence="7" type="ORF">HNP65_000547</name>
</gene>
<keyword evidence="4" id="KW-0067">ATP-binding</keyword>
<dbReference type="PRINTS" id="PR00326">
    <property type="entry name" value="GTP1OBG"/>
</dbReference>
<protein>
    <recommendedName>
        <fullName evidence="6">TGS domain-containing protein</fullName>
    </recommendedName>
</protein>
<dbReference type="Pfam" id="PF06071">
    <property type="entry name" value="YchF-GTPase_C"/>
    <property type="match status" value="1"/>
</dbReference>
<dbReference type="CDD" id="cd04867">
    <property type="entry name" value="TGS_YchF_OLA1"/>
    <property type="match status" value="1"/>
</dbReference>
<dbReference type="PROSITE" id="PS51880">
    <property type="entry name" value="TGS"/>
    <property type="match status" value="1"/>
</dbReference>
<keyword evidence="8" id="KW-1185">Reference proteome</keyword>
<dbReference type="RefSeq" id="WP_184618845.1">
    <property type="nucleotide sequence ID" value="NZ_JACHEX010000001.1"/>
</dbReference>
<dbReference type="SUPFAM" id="SSF52540">
    <property type="entry name" value="P-loop containing nucleoside triphosphate hydrolases"/>
    <property type="match status" value="1"/>
</dbReference>
<dbReference type="GO" id="GO:0005524">
    <property type="term" value="F:ATP binding"/>
    <property type="evidence" value="ECO:0007669"/>
    <property type="project" value="UniProtKB-KW"/>
</dbReference>
<dbReference type="InterPro" id="IPR013029">
    <property type="entry name" value="YchF_C"/>
</dbReference>
<dbReference type="InterPro" id="IPR012675">
    <property type="entry name" value="Beta-grasp_dom_sf"/>
</dbReference>
<dbReference type="InterPro" id="IPR023192">
    <property type="entry name" value="TGS-like_dom_sf"/>
</dbReference>
<dbReference type="FunFam" id="3.10.20.30:FF:000001">
    <property type="entry name" value="Ribosome-binding ATPase YchF"/>
    <property type="match status" value="1"/>
</dbReference>
<dbReference type="EMBL" id="JACHEX010000001">
    <property type="protein sequence ID" value="MBB6062125.1"/>
    <property type="molecule type" value="Genomic_DNA"/>
</dbReference>
<evidence type="ECO:0000259" key="6">
    <source>
        <dbReference type="PROSITE" id="PS51880"/>
    </source>
</evidence>
<evidence type="ECO:0000256" key="1">
    <source>
        <dbReference type="ARBA" id="ARBA00001946"/>
    </source>
</evidence>
<dbReference type="PANTHER" id="PTHR23305">
    <property type="entry name" value="OBG GTPASE FAMILY"/>
    <property type="match status" value="1"/>
</dbReference>
<dbReference type="Pfam" id="PF01926">
    <property type="entry name" value="MMR_HSR1"/>
    <property type="match status" value="1"/>
</dbReference>
<dbReference type="Gene3D" id="3.10.20.30">
    <property type="match status" value="1"/>
</dbReference>
<dbReference type="GO" id="GO:0005525">
    <property type="term" value="F:GTP binding"/>
    <property type="evidence" value="ECO:0007669"/>
    <property type="project" value="InterPro"/>
</dbReference>
<accession>A0A841GJD7</accession>
<dbReference type="InterPro" id="IPR004396">
    <property type="entry name" value="ATPase_YchF/OLA1"/>
</dbReference>
<dbReference type="Proteomes" id="UP000555828">
    <property type="component" value="Unassembled WGS sequence"/>
</dbReference>
<dbReference type="SUPFAM" id="SSF81271">
    <property type="entry name" value="TGS-like"/>
    <property type="match status" value="1"/>
</dbReference>
<dbReference type="InterPro" id="IPR012676">
    <property type="entry name" value="TGS-like"/>
</dbReference>
<reference evidence="7 8" key="1">
    <citation type="submission" date="2020-08" db="EMBL/GenBank/DDBJ databases">
        <title>Genomic Encyclopedia of Type Strains, Phase IV (KMG-IV): sequencing the most valuable type-strain genomes for metagenomic binning, comparative biology and taxonomic classification.</title>
        <authorList>
            <person name="Goeker M."/>
        </authorList>
    </citation>
    <scope>NUCLEOTIDE SEQUENCE [LARGE SCALE GENOMIC DNA]</scope>
    <source>
        <strain evidence="7 8">DSM 13481</strain>
    </source>
</reference>
<dbReference type="InterPro" id="IPR027417">
    <property type="entry name" value="P-loop_NTPase"/>
</dbReference>
<evidence type="ECO:0000313" key="8">
    <source>
        <dbReference type="Proteomes" id="UP000555828"/>
    </source>
</evidence>
<dbReference type="GO" id="GO:0016887">
    <property type="term" value="F:ATP hydrolysis activity"/>
    <property type="evidence" value="ECO:0007669"/>
    <property type="project" value="InterPro"/>
</dbReference>
<evidence type="ECO:0000313" key="7">
    <source>
        <dbReference type="EMBL" id="MBB6062125.1"/>
    </source>
</evidence>
<dbReference type="PIRSF" id="PIRSF006641">
    <property type="entry name" value="CHP00092"/>
    <property type="match status" value="1"/>
</dbReference>
<organism evidence="7 8">
    <name type="scientific">Thermosipho japonicus</name>
    <dbReference type="NCBI Taxonomy" id="90323"/>
    <lineage>
        <taxon>Bacteria</taxon>
        <taxon>Thermotogati</taxon>
        <taxon>Thermotogota</taxon>
        <taxon>Thermotogae</taxon>
        <taxon>Thermotogales</taxon>
        <taxon>Fervidobacteriaceae</taxon>
        <taxon>Thermosipho</taxon>
    </lineage>
</organism>
<comment type="cofactor">
    <cofactor evidence="1">
        <name>Mg(2+)</name>
        <dbReference type="ChEBI" id="CHEBI:18420"/>
    </cofactor>
</comment>